<dbReference type="OrthoDB" id="47789at2759"/>
<dbReference type="InterPro" id="IPR049227">
    <property type="entry name" value="DUF6824"/>
</dbReference>
<feature type="domain" description="DUF6824" evidence="1">
    <location>
        <begin position="12"/>
        <end position="96"/>
    </location>
</feature>
<sequence>MLPVDFEPSNNDVLCGRGNVYSNHYGNQFFGKVIRDNITVYKEATTRPDKIKVVDGILDKIRDNGARFTKVDTQTERWYELNDVQAHQKIGHAIRDTIRLLRKGGNNNNNSIITTSNNYTTPKEEKTSIAIRTRRTSKSLVAKKKMFQQKKRQSRITIQREQLQKLVRSLDDEYVLEQQENDDHYCRTSLLPLVSSTFTLLEGYITTNNNKESFLLEDEFPEHQFSFKASHFFEKNNNDDETIDNDSNILSQ</sequence>
<proteinExistence type="predicted"/>
<protein>
    <recommendedName>
        <fullName evidence="1">DUF6824 domain-containing protein</fullName>
    </recommendedName>
</protein>
<evidence type="ECO:0000313" key="2">
    <source>
        <dbReference type="EMBL" id="OEU08272.1"/>
    </source>
</evidence>
<reference evidence="2 3" key="1">
    <citation type="submission" date="2016-09" db="EMBL/GenBank/DDBJ databases">
        <title>Extensive genetic diversity and differential bi-allelic expression allows diatom success in the polar Southern Ocean.</title>
        <authorList>
            <consortium name="DOE Joint Genome Institute"/>
            <person name="Mock T."/>
            <person name="Otillar R.P."/>
            <person name="Strauss J."/>
            <person name="Dupont C."/>
            <person name="Frickenhaus S."/>
            <person name="Maumus F."/>
            <person name="Mcmullan M."/>
            <person name="Sanges R."/>
            <person name="Schmutz J."/>
            <person name="Toseland A."/>
            <person name="Valas R."/>
            <person name="Veluchamy A."/>
            <person name="Ward B.J."/>
            <person name="Allen A."/>
            <person name="Barry K."/>
            <person name="Falciatore A."/>
            <person name="Ferrante M."/>
            <person name="Fortunato A.E."/>
            <person name="Gloeckner G."/>
            <person name="Gruber A."/>
            <person name="Hipkin R."/>
            <person name="Janech M."/>
            <person name="Kroth P."/>
            <person name="Leese F."/>
            <person name="Lindquist E."/>
            <person name="Lyon B.R."/>
            <person name="Martin J."/>
            <person name="Mayer C."/>
            <person name="Parker M."/>
            <person name="Quesneville H."/>
            <person name="Raymond J."/>
            <person name="Uhlig C."/>
            <person name="Valentin K.U."/>
            <person name="Worden A.Z."/>
            <person name="Armbrust E.V."/>
            <person name="Bowler C."/>
            <person name="Green B."/>
            <person name="Moulton V."/>
            <person name="Van Oosterhout C."/>
            <person name="Grigoriev I."/>
        </authorList>
    </citation>
    <scope>NUCLEOTIDE SEQUENCE [LARGE SCALE GENOMIC DNA]</scope>
    <source>
        <strain evidence="2 3">CCMP1102</strain>
    </source>
</reference>
<keyword evidence="3" id="KW-1185">Reference proteome</keyword>
<dbReference type="EMBL" id="KV784381">
    <property type="protein sequence ID" value="OEU08272.1"/>
    <property type="molecule type" value="Genomic_DNA"/>
</dbReference>
<name>A0A1E7EQR8_9STRA</name>
<evidence type="ECO:0000259" key="1">
    <source>
        <dbReference type="Pfam" id="PF20710"/>
    </source>
</evidence>
<dbReference type="InParanoid" id="A0A1E7EQR8"/>
<dbReference type="KEGG" id="fcy:FRACYDRAFT_196709"/>
<dbReference type="Pfam" id="PF20710">
    <property type="entry name" value="DUF6824"/>
    <property type="match status" value="1"/>
</dbReference>
<dbReference type="Proteomes" id="UP000095751">
    <property type="component" value="Unassembled WGS sequence"/>
</dbReference>
<gene>
    <name evidence="2" type="ORF">FRACYDRAFT_196709</name>
</gene>
<accession>A0A1E7EQR8</accession>
<evidence type="ECO:0000313" key="3">
    <source>
        <dbReference type="Proteomes" id="UP000095751"/>
    </source>
</evidence>
<organism evidence="2 3">
    <name type="scientific">Fragilariopsis cylindrus CCMP1102</name>
    <dbReference type="NCBI Taxonomy" id="635003"/>
    <lineage>
        <taxon>Eukaryota</taxon>
        <taxon>Sar</taxon>
        <taxon>Stramenopiles</taxon>
        <taxon>Ochrophyta</taxon>
        <taxon>Bacillariophyta</taxon>
        <taxon>Bacillariophyceae</taxon>
        <taxon>Bacillariophycidae</taxon>
        <taxon>Bacillariales</taxon>
        <taxon>Bacillariaceae</taxon>
        <taxon>Fragilariopsis</taxon>
    </lineage>
</organism>
<dbReference type="AlphaFoldDB" id="A0A1E7EQR8"/>